<evidence type="ECO:0000256" key="1">
    <source>
        <dbReference type="SAM" id="SignalP"/>
    </source>
</evidence>
<keyword evidence="1" id="KW-0732">Signal</keyword>
<dbReference type="RefSeq" id="WP_323732767.1">
    <property type="nucleotide sequence ID" value="NZ_CP110820.1"/>
</dbReference>
<accession>A0ABZ0UQG3</accession>
<evidence type="ECO:0000313" key="3">
    <source>
        <dbReference type="Proteomes" id="UP001327219"/>
    </source>
</evidence>
<protein>
    <recommendedName>
        <fullName evidence="4">Lipoprotein</fullName>
    </recommendedName>
</protein>
<feature type="signal peptide" evidence="1">
    <location>
        <begin position="1"/>
        <end position="22"/>
    </location>
</feature>
<keyword evidence="3" id="KW-1185">Reference proteome</keyword>
<dbReference type="Proteomes" id="UP001327219">
    <property type="component" value="Chromosome"/>
</dbReference>
<evidence type="ECO:0000313" key="2">
    <source>
        <dbReference type="EMBL" id="WPX97155.1"/>
    </source>
</evidence>
<sequence>MNKLLFTTALCLTLVLNFNVSACDKHKNTAQNGATATSSDQTADCDNKKFDYTKIVKDLSEEVKKEVDAYYEKTGKAYDELSDDAKKAVKKISAYKNKVFSKKAKPSAKTIDEGKQTANS</sequence>
<dbReference type="EMBL" id="CP110820">
    <property type="protein sequence ID" value="WPX97155.1"/>
    <property type="molecule type" value="Genomic_DNA"/>
</dbReference>
<name>A0ABZ0UQG3_9RICK</name>
<proteinExistence type="predicted"/>
<feature type="chain" id="PRO_5046212864" description="Lipoprotein" evidence="1">
    <location>
        <begin position="23"/>
        <end position="120"/>
    </location>
</feature>
<gene>
    <name evidence="2" type="ORF">Bandiella_01299</name>
</gene>
<reference evidence="2 3" key="1">
    <citation type="submission" date="2022-11" db="EMBL/GenBank/DDBJ databases">
        <title>Host association and intracellularity evolved multiple times independently in the Rickettsiales.</title>
        <authorList>
            <person name="Castelli M."/>
            <person name="Nardi T."/>
            <person name="Gammuto L."/>
            <person name="Bellinzona G."/>
            <person name="Sabaneyeva E."/>
            <person name="Potekhin A."/>
            <person name="Serra V."/>
            <person name="Petroni G."/>
            <person name="Sassera D."/>
        </authorList>
    </citation>
    <scope>NUCLEOTIDE SEQUENCE [LARGE SCALE GENOMIC DNA]</scope>
    <source>
        <strain evidence="2 3">NDG2</strain>
    </source>
</reference>
<evidence type="ECO:0008006" key="4">
    <source>
        <dbReference type="Google" id="ProtNLM"/>
    </source>
</evidence>
<organism evidence="2 3">
    <name type="scientific">Candidatus Bandiella euplotis</name>
    <dbReference type="NCBI Taxonomy" id="1664265"/>
    <lineage>
        <taxon>Bacteria</taxon>
        <taxon>Pseudomonadati</taxon>
        <taxon>Pseudomonadota</taxon>
        <taxon>Alphaproteobacteria</taxon>
        <taxon>Rickettsiales</taxon>
        <taxon>Candidatus Midichloriaceae</taxon>
        <taxon>Candidatus Bandiella</taxon>
    </lineage>
</organism>